<protein>
    <recommendedName>
        <fullName evidence="3">PPPDE domain-containing protein</fullName>
    </recommendedName>
</protein>
<dbReference type="OrthoDB" id="37659at2759"/>
<evidence type="ECO:0000313" key="1">
    <source>
        <dbReference type="EMBL" id="OAX83898.1"/>
    </source>
</evidence>
<accession>A0A1B7P4I5</accession>
<keyword evidence="2" id="KW-1185">Reference proteome</keyword>
<proteinExistence type="predicted"/>
<organism evidence="1 2">
    <name type="scientific">Emergomyces africanus</name>
    <dbReference type="NCBI Taxonomy" id="1955775"/>
    <lineage>
        <taxon>Eukaryota</taxon>
        <taxon>Fungi</taxon>
        <taxon>Dikarya</taxon>
        <taxon>Ascomycota</taxon>
        <taxon>Pezizomycotina</taxon>
        <taxon>Eurotiomycetes</taxon>
        <taxon>Eurotiomycetidae</taxon>
        <taxon>Onygenales</taxon>
        <taxon>Ajellomycetaceae</taxon>
        <taxon>Emergomyces</taxon>
    </lineage>
</organism>
<dbReference type="InterPro" id="IPR046670">
    <property type="entry name" value="DUF6540"/>
</dbReference>
<dbReference type="Proteomes" id="UP000091918">
    <property type="component" value="Unassembled WGS sequence"/>
</dbReference>
<gene>
    <name evidence="1" type="ORF">ACJ72_01744</name>
</gene>
<comment type="caution">
    <text evidence="1">The sequence shown here is derived from an EMBL/GenBank/DDBJ whole genome shotgun (WGS) entry which is preliminary data.</text>
</comment>
<evidence type="ECO:0008006" key="3">
    <source>
        <dbReference type="Google" id="ProtNLM"/>
    </source>
</evidence>
<reference evidence="1 2" key="1">
    <citation type="submission" date="2015-07" db="EMBL/GenBank/DDBJ databases">
        <title>Emmonsia species relationships and genome sequence.</title>
        <authorList>
            <person name="Cuomo C.A."/>
            <person name="Schwartz I.S."/>
            <person name="Kenyon C."/>
            <person name="de Hoog G.S."/>
            <person name="Govender N.P."/>
            <person name="Botha A."/>
            <person name="Moreno L."/>
            <person name="de Vries M."/>
            <person name="Munoz J.F."/>
            <person name="Stielow J.B."/>
        </authorList>
    </citation>
    <scope>NUCLEOTIDE SEQUENCE [LARGE SCALE GENOMIC DNA]</scope>
    <source>
        <strain evidence="1 2">CBS 136260</strain>
    </source>
</reference>
<dbReference type="EMBL" id="LGUA01000125">
    <property type="protein sequence ID" value="OAX83898.1"/>
    <property type="molecule type" value="Genomic_DNA"/>
</dbReference>
<name>A0A1B7P4I5_9EURO</name>
<evidence type="ECO:0000313" key="2">
    <source>
        <dbReference type="Proteomes" id="UP000091918"/>
    </source>
</evidence>
<dbReference type="Pfam" id="PF20174">
    <property type="entry name" value="DUF6540"/>
    <property type="match status" value="1"/>
</dbReference>
<dbReference type="AlphaFoldDB" id="A0A1B7P4I5"/>
<sequence>MPPTVKLHVAIYNDGGVYKHWSLFVEGATDSEKIILHVMGSSTRYRFEMRNSNARESKTLTELVYLCDVPATKIEAIKDAAKNAVIHNEFAGYNCQDYVLELLDDLEEEGIIDGGDAAYAVNKANVKGKQEGLA</sequence>